<proteinExistence type="predicted"/>
<evidence type="ECO:0000313" key="1">
    <source>
        <dbReference type="EMBL" id="KAK1387540.1"/>
    </source>
</evidence>
<reference evidence="1" key="2">
    <citation type="submission" date="2023-05" db="EMBL/GenBank/DDBJ databases">
        <authorList>
            <person name="Schelkunov M.I."/>
        </authorList>
    </citation>
    <scope>NUCLEOTIDE SEQUENCE</scope>
    <source>
        <strain evidence="1">Hsosn_3</strain>
        <tissue evidence="1">Leaf</tissue>
    </source>
</reference>
<accession>A0AAD8MSB5</accession>
<dbReference type="PANTHER" id="PTHR33484">
    <property type="entry name" value="BNAC07G33360D PROTEIN"/>
    <property type="match status" value="1"/>
</dbReference>
<comment type="caution">
    <text evidence="1">The sequence shown here is derived from an EMBL/GenBank/DDBJ whole genome shotgun (WGS) entry which is preliminary data.</text>
</comment>
<name>A0AAD8MSB5_9APIA</name>
<evidence type="ECO:0000313" key="2">
    <source>
        <dbReference type="Proteomes" id="UP001237642"/>
    </source>
</evidence>
<sequence>MAPSKSNLVKAAHEGFAMLDEFFERKKGKAPSQPPLPIPKQHDRYMNMYQRQPQKPHVYQVLVPVPEAKVATATATIDCYEAARIFNGTVIVDYPNTKKLPVRRYA</sequence>
<dbReference type="EMBL" id="JAUIZM010000004">
    <property type="protein sequence ID" value="KAK1387540.1"/>
    <property type="molecule type" value="Genomic_DNA"/>
</dbReference>
<dbReference type="AlphaFoldDB" id="A0AAD8MSB5"/>
<organism evidence="1 2">
    <name type="scientific">Heracleum sosnowskyi</name>
    <dbReference type="NCBI Taxonomy" id="360622"/>
    <lineage>
        <taxon>Eukaryota</taxon>
        <taxon>Viridiplantae</taxon>
        <taxon>Streptophyta</taxon>
        <taxon>Embryophyta</taxon>
        <taxon>Tracheophyta</taxon>
        <taxon>Spermatophyta</taxon>
        <taxon>Magnoliopsida</taxon>
        <taxon>eudicotyledons</taxon>
        <taxon>Gunneridae</taxon>
        <taxon>Pentapetalae</taxon>
        <taxon>asterids</taxon>
        <taxon>campanulids</taxon>
        <taxon>Apiales</taxon>
        <taxon>Apiaceae</taxon>
        <taxon>Apioideae</taxon>
        <taxon>apioid superclade</taxon>
        <taxon>Tordylieae</taxon>
        <taxon>Tordyliinae</taxon>
        <taxon>Heracleum</taxon>
    </lineage>
</organism>
<gene>
    <name evidence="1" type="ORF">POM88_015718</name>
</gene>
<keyword evidence="2" id="KW-1185">Reference proteome</keyword>
<protein>
    <submittedName>
        <fullName evidence="1">Uncharacterized protein</fullName>
    </submittedName>
</protein>
<dbReference type="Proteomes" id="UP001237642">
    <property type="component" value="Unassembled WGS sequence"/>
</dbReference>
<reference evidence="1" key="1">
    <citation type="submission" date="2023-02" db="EMBL/GenBank/DDBJ databases">
        <title>Genome of toxic invasive species Heracleum sosnowskyi carries increased number of genes despite the absence of recent whole-genome duplications.</title>
        <authorList>
            <person name="Schelkunov M."/>
            <person name="Shtratnikova V."/>
            <person name="Makarenko M."/>
            <person name="Klepikova A."/>
            <person name="Omelchenko D."/>
            <person name="Novikova G."/>
            <person name="Obukhova E."/>
            <person name="Bogdanov V."/>
            <person name="Penin A."/>
            <person name="Logacheva M."/>
        </authorList>
    </citation>
    <scope>NUCLEOTIDE SEQUENCE</scope>
    <source>
        <strain evidence="1">Hsosn_3</strain>
        <tissue evidence="1">Leaf</tissue>
    </source>
</reference>